<reference evidence="1" key="1">
    <citation type="submission" date="2018-05" db="EMBL/GenBank/DDBJ databases">
        <authorList>
            <person name="Lanie J.A."/>
            <person name="Ng W.-L."/>
            <person name="Kazmierczak K.M."/>
            <person name="Andrzejewski T.M."/>
            <person name="Davidsen T.M."/>
            <person name="Wayne K.J."/>
            <person name="Tettelin H."/>
            <person name="Glass J.I."/>
            <person name="Rusch D."/>
            <person name="Podicherti R."/>
            <person name="Tsui H.-C.T."/>
            <person name="Winkler M.E."/>
        </authorList>
    </citation>
    <scope>NUCLEOTIDE SEQUENCE</scope>
</reference>
<gene>
    <name evidence="1" type="ORF">METZ01_LOCUS346275</name>
</gene>
<protein>
    <submittedName>
        <fullName evidence="1">Uncharacterized protein</fullName>
    </submittedName>
</protein>
<feature type="non-terminal residue" evidence="1">
    <location>
        <position position="1"/>
    </location>
</feature>
<dbReference type="EMBL" id="UINC01119535">
    <property type="protein sequence ID" value="SVC93421.1"/>
    <property type="molecule type" value="Genomic_DNA"/>
</dbReference>
<evidence type="ECO:0000313" key="1">
    <source>
        <dbReference type="EMBL" id="SVC93421.1"/>
    </source>
</evidence>
<organism evidence="1">
    <name type="scientific">marine metagenome</name>
    <dbReference type="NCBI Taxonomy" id="408172"/>
    <lineage>
        <taxon>unclassified sequences</taxon>
        <taxon>metagenomes</taxon>
        <taxon>ecological metagenomes</taxon>
    </lineage>
</organism>
<sequence length="57" mass="6663">VPFQFWLSTILKEDPKELNGTKFIEQNMDQATKECDDEGRPKPEFVPTVRMGSPIWH</sequence>
<accession>A0A382RA38</accession>
<dbReference type="AlphaFoldDB" id="A0A382RA38"/>
<proteinExistence type="predicted"/>
<name>A0A382RA38_9ZZZZ</name>